<dbReference type="InterPro" id="IPR001173">
    <property type="entry name" value="Glyco_trans_2-like"/>
</dbReference>
<protein>
    <submittedName>
        <fullName evidence="3">Glycosyltransferase like 2 family protein</fullName>
    </submittedName>
</protein>
<name>A0A078RYV3_BACUN</name>
<proteinExistence type="predicted"/>
<evidence type="ECO:0000313" key="3">
    <source>
        <dbReference type="EMBL" id="KDS48917.1"/>
    </source>
</evidence>
<dbReference type="GO" id="GO:0016740">
    <property type="term" value="F:transferase activity"/>
    <property type="evidence" value="ECO:0007669"/>
    <property type="project" value="UniProtKB-KW"/>
</dbReference>
<keyword evidence="1" id="KW-0812">Transmembrane</keyword>
<reference evidence="3 4" key="1">
    <citation type="submission" date="2014-04" db="EMBL/GenBank/DDBJ databases">
        <authorList>
            <person name="Sears C."/>
            <person name="Carroll K."/>
            <person name="Sack B.R."/>
            <person name="Qadri F."/>
            <person name="Myers L.L."/>
            <person name="Chung G.-T."/>
            <person name="Escheverria P."/>
            <person name="Fraser C.M."/>
            <person name="Sadzewicz L."/>
            <person name="Shefchek K.A."/>
            <person name="Tallon L."/>
            <person name="Das S.P."/>
            <person name="Daugherty S."/>
            <person name="Mongodin E.F."/>
        </authorList>
    </citation>
    <scope>NUCLEOTIDE SEQUENCE [LARGE SCALE GENOMIC DNA]</scope>
    <source>
        <strain evidence="3 4">3978 T3 ii</strain>
    </source>
</reference>
<evidence type="ECO:0000256" key="1">
    <source>
        <dbReference type="SAM" id="Phobius"/>
    </source>
</evidence>
<gene>
    <name evidence="3" type="ORF">M094_2608</name>
</gene>
<evidence type="ECO:0000313" key="4">
    <source>
        <dbReference type="Proteomes" id="UP000028013"/>
    </source>
</evidence>
<dbReference type="AlphaFoldDB" id="A0A078RYV3"/>
<dbReference type="EMBL" id="JNHN01000179">
    <property type="protein sequence ID" value="KDS48917.1"/>
    <property type="molecule type" value="Genomic_DNA"/>
</dbReference>
<comment type="caution">
    <text evidence="3">The sequence shown here is derived from an EMBL/GenBank/DDBJ whole genome shotgun (WGS) entry which is preliminary data.</text>
</comment>
<feature type="domain" description="Glycosyltransferase 2-like" evidence="2">
    <location>
        <begin position="147"/>
        <end position="356"/>
    </location>
</feature>
<keyword evidence="1" id="KW-0472">Membrane</keyword>
<dbReference type="RefSeq" id="WP_035448697.1">
    <property type="nucleotide sequence ID" value="NZ_JNHN01000179.1"/>
</dbReference>
<accession>A0A078RYV3</accession>
<feature type="transmembrane region" description="Helical" evidence="1">
    <location>
        <begin position="342"/>
        <end position="359"/>
    </location>
</feature>
<dbReference type="Pfam" id="PF13632">
    <property type="entry name" value="Glyco_trans_2_3"/>
    <property type="match status" value="1"/>
</dbReference>
<keyword evidence="1" id="KW-1133">Transmembrane helix</keyword>
<dbReference type="InterPro" id="IPR029044">
    <property type="entry name" value="Nucleotide-diphossugar_trans"/>
</dbReference>
<sequence>MNEIFSIFNPDWWMDENNNALQMGDAILFLIFLLPIAYLFIYSLASLRKYKNPYPHANIQHRFLVVFTVLRDGKEVISSINTFLDTQNYPREKYDIAVAATQLPEEDLITLLQMPVNIVVPDKESCTKVYAIQQVMERYSPHEYDMVVIFNSDNRVVPNALDLFNNAYYSGCDSIQAHRMAENLNTSIAVLTAASEEINNHIFRKGQVTLGFSSALIGSGMAFDFAMFHEIAPTLKGSDFSKAMEVALLEQNIYTEYLEEIVCYSKKKDNAYGYNEERQRWIASQYSSTFLALKRLPLAFLQGRWDYCNKLVQWIMPSRLLLIGLTVLIAIGMTFLDWTLCFKWYILLLAIGVTFLMAMPEGEIARHFRKAVWAMPILIFSSIFSHIGRFFGKKKKKITSISNHENSD</sequence>
<evidence type="ECO:0000259" key="2">
    <source>
        <dbReference type="Pfam" id="PF13632"/>
    </source>
</evidence>
<dbReference type="PATRIC" id="fig|1339349.3.peg.3719"/>
<keyword evidence="3" id="KW-0808">Transferase</keyword>
<dbReference type="Proteomes" id="UP000028013">
    <property type="component" value="Unassembled WGS sequence"/>
</dbReference>
<organism evidence="3 4">
    <name type="scientific">Bacteroides uniformis str. 3978 T3 ii</name>
    <dbReference type="NCBI Taxonomy" id="1339349"/>
    <lineage>
        <taxon>Bacteria</taxon>
        <taxon>Pseudomonadati</taxon>
        <taxon>Bacteroidota</taxon>
        <taxon>Bacteroidia</taxon>
        <taxon>Bacteroidales</taxon>
        <taxon>Bacteroidaceae</taxon>
        <taxon>Bacteroides</taxon>
    </lineage>
</organism>
<feature type="transmembrane region" description="Helical" evidence="1">
    <location>
        <begin position="20"/>
        <end position="41"/>
    </location>
</feature>
<feature type="transmembrane region" description="Helical" evidence="1">
    <location>
        <begin position="320"/>
        <end position="336"/>
    </location>
</feature>
<dbReference type="SUPFAM" id="SSF53448">
    <property type="entry name" value="Nucleotide-diphospho-sugar transferases"/>
    <property type="match status" value="1"/>
</dbReference>
<feature type="transmembrane region" description="Helical" evidence="1">
    <location>
        <begin position="371"/>
        <end position="392"/>
    </location>
</feature>